<keyword evidence="5" id="KW-1185">Reference proteome</keyword>
<dbReference type="Pfam" id="PF00583">
    <property type="entry name" value="Acetyltransf_1"/>
    <property type="match status" value="1"/>
</dbReference>
<dbReference type="PROSITE" id="PS51186">
    <property type="entry name" value="GNAT"/>
    <property type="match status" value="1"/>
</dbReference>
<evidence type="ECO:0000259" key="3">
    <source>
        <dbReference type="PROSITE" id="PS51186"/>
    </source>
</evidence>
<dbReference type="OrthoDB" id="11996at2157"/>
<evidence type="ECO:0000313" key="4">
    <source>
        <dbReference type="EMBL" id="AJZ75626.1"/>
    </source>
</evidence>
<name>A0A3G1B213_9ARCH</name>
<keyword evidence="2" id="KW-0012">Acyltransferase</keyword>
<dbReference type="EMBL" id="CP011097">
    <property type="protein sequence ID" value="AJZ75626.1"/>
    <property type="molecule type" value="Genomic_DNA"/>
</dbReference>
<reference evidence="4 5" key="1">
    <citation type="journal article" date="2016" name="Sci. Rep.">
        <title>A novel ammonia-oxidizing archaeon from wastewater treatment plant: Its enrichment, physiological and genomic characteristics.</title>
        <authorList>
            <person name="Li Y."/>
            <person name="Ding K."/>
            <person name="Wen X."/>
            <person name="Zhang B."/>
            <person name="Shen B."/>
            <person name="Yang Y."/>
        </authorList>
    </citation>
    <scope>NUCLEOTIDE SEQUENCE [LARGE SCALE GENOMIC DNA]</scope>
    <source>
        <strain evidence="4 5">SAT1</strain>
    </source>
</reference>
<proteinExistence type="predicted"/>
<dbReference type="AlphaFoldDB" id="A0A3G1B213"/>
<evidence type="ECO:0000256" key="1">
    <source>
        <dbReference type="ARBA" id="ARBA00022679"/>
    </source>
</evidence>
<dbReference type="CDD" id="cd04301">
    <property type="entry name" value="NAT_SF"/>
    <property type="match status" value="1"/>
</dbReference>
<evidence type="ECO:0000313" key="5">
    <source>
        <dbReference type="Proteomes" id="UP000266745"/>
    </source>
</evidence>
<dbReference type="GO" id="GO:0016747">
    <property type="term" value="F:acyltransferase activity, transferring groups other than amino-acyl groups"/>
    <property type="evidence" value="ECO:0007669"/>
    <property type="project" value="InterPro"/>
</dbReference>
<evidence type="ECO:0000256" key="2">
    <source>
        <dbReference type="ARBA" id="ARBA00023315"/>
    </source>
</evidence>
<dbReference type="Gene3D" id="3.40.630.30">
    <property type="match status" value="1"/>
</dbReference>
<dbReference type="STRING" id="1603555.SU86_003740"/>
<dbReference type="GeneID" id="24875504"/>
<dbReference type="PANTHER" id="PTHR43877">
    <property type="entry name" value="AMINOALKYLPHOSPHONATE N-ACETYLTRANSFERASE-RELATED-RELATED"/>
    <property type="match status" value="1"/>
</dbReference>
<organism evidence="4 5">
    <name type="scientific">Candidatus Nitrosotenuis cloacae</name>
    <dbReference type="NCBI Taxonomy" id="1603555"/>
    <lineage>
        <taxon>Archaea</taxon>
        <taxon>Nitrososphaerota</taxon>
        <taxon>Candidatus Nitrosotenuis</taxon>
    </lineage>
</organism>
<keyword evidence="1" id="KW-0808">Transferase</keyword>
<dbReference type="Proteomes" id="UP000266745">
    <property type="component" value="Chromosome"/>
</dbReference>
<dbReference type="RefSeq" id="WP_048188457.1">
    <property type="nucleotide sequence ID" value="NZ_CP011097.1"/>
</dbReference>
<protein>
    <recommendedName>
        <fullName evidence="3">N-acetyltransferase domain-containing protein</fullName>
    </recommendedName>
</protein>
<dbReference type="PANTHER" id="PTHR43877:SF2">
    <property type="entry name" value="AMINOALKYLPHOSPHONATE N-ACETYLTRANSFERASE-RELATED"/>
    <property type="match status" value="1"/>
</dbReference>
<gene>
    <name evidence="4" type="ORF">SU86_003740</name>
</gene>
<dbReference type="SUPFAM" id="SSF55729">
    <property type="entry name" value="Acyl-CoA N-acyltransferases (Nat)"/>
    <property type="match status" value="1"/>
</dbReference>
<dbReference type="InterPro" id="IPR050832">
    <property type="entry name" value="Bact_Acetyltransf"/>
</dbReference>
<dbReference type="InterPro" id="IPR016181">
    <property type="entry name" value="Acyl_CoA_acyltransferase"/>
</dbReference>
<accession>A0A3G1B213</accession>
<dbReference type="KEGG" id="tah:SU86_003740"/>
<feature type="domain" description="N-acetyltransferase" evidence="3">
    <location>
        <begin position="2"/>
        <end position="144"/>
    </location>
</feature>
<sequence>MVRIRPATKNDITPILGLLYDLDRPKPKTKTEQTIFEGKITQYIKQKQLFVAIHDSNLVGLVSVMLVPKLNHTKSELYIPDLVVSSYYRRAGIGKALIHHCIMMAKKKKCFRIRLESGNKRIAAHKFYDSLGFEQYAKTYRLEL</sequence>
<dbReference type="InterPro" id="IPR000182">
    <property type="entry name" value="GNAT_dom"/>
</dbReference>